<dbReference type="NCBIfam" id="TIGR01357">
    <property type="entry name" value="aroB"/>
    <property type="match status" value="1"/>
</dbReference>
<keyword evidence="15 18" id="KW-0057">Aromatic amino acid biosynthesis</keyword>
<evidence type="ECO:0000256" key="6">
    <source>
        <dbReference type="ARBA" id="ARBA00005412"/>
    </source>
</evidence>
<feature type="domain" description="3-dehydroquinate synthase C-terminal" evidence="20">
    <location>
        <begin position="181"/>
        <end position="324"/>
    </location>
</feature>
<keyword evidence="9 18" id="KW-0963">Cytoplasm</keyword>
<organism evidence="21 22">
    <name type="scientific">Listeria fleischmannii 1991</name>
    <dbReference type="NCBI Taxonomy" id="1430899"/>
    <lineage>
        <taxon>Bacteria</taxon>
        <taxon>Bacillati</taxon>
        <taxon>Bacillota</taxon>
        <taxon>Bacilli</taxon>
        <taxon>Bacillales</taxon>
        <taxon>Listeriaceae</taxon>
        <taxon>Listeria</taxon>
    </lineage>
</organism>
<dbReference type="InterPro" id="IPR056179">
    <property type="entry name" value="DHQS_C"/>
</dbReference>
<dbReference type="EC" id="4.2.3.4" evidence="7 18"/>
<dbReference type="CDD" id="cd08195">
    <property type="entry name" value="DHQS"/>
    <property type="match status" value="1"/>
</dbReference>
<dbReference type="PATRIC" id="fig|1430899.3.peg.129"/>
<evidence type="ECO:0000256" key="18">
    <source>
        <dbReference type="HAMAP-Rule" id="MF_00110"/>
    </source>
</evidence>
<dbReference type="HAMAP" id="MF_00110">
    <property type="entry name" value="DHQ_synthase"/>
    <property type="match status" value="1"/>
</dbReference>
<comment type="cofactor">
    <cofactor evidence="2 18">
        <name>NAD(+)</name>
        <dbReference type="ChEBI" id="CHEBI:57540"/>
    </cofactor>
</comment>
<evidence type="ECO:0000259" key="19">
    <source>
        <dbReference type="Pfam" id="PF01761"/>
    </source>
</evidence>
<evidence type="ECO:0000256" key="4">
    <source>
        <dbReference type="ARBA" id="ARBA00004496"/>
    </source>
</evidence>
<dbReference type="Proteomes" id="UP000052258">
    <property type="component" value="Unassembled WGS sequence"/>
</dbReference>
<dbReference type="GO" id="GO:0009073">
    <property type="term" value="P:aromatic amino acid family biosynthetic process"/>
    <property type="evidence" value="ECO:0007669"/>
    <property type="project" value="UniProtKB-KW"/>
</dbReference>
<feature type="binding site" evidence="18">
    <location>
        <position position="151"/>
    </location>
    <ligand>
        <name>NAD(+)</name>
        <dbReference type="ChEBI" id="CHEBI:57540"/>
    </ligand>
</feature>
<accession>A0A0J8GF71</accession>
<feature type="binding site" evidence="18">
    <location>
        <begin position="106"/>
        <end position="110"/>
    </location>
    <ligand>
        <name>NAD(+)</name>
        <dbReference type="ChEBI" id="CHEBI:57540"/>
    </ligand>
</feature>
<evidence type="ECO:0000256" key="2">
    <source>
        <dbReference type="ARBA" id="ARBA00001911"/>
    </source>
</evidence>
<proteinExistence type="inferred from homology"/>
<reference evidence="21 22" key="1">
    <citation type="journal article" date="2015" name="Genome Biol. Evol.">
        <title>Comparative Genomics of Listeria Sensu Lato: Genus-Wide Differences in Evolutionary Dynamics and the Progressive Gain of Complex, Potentially Pathogenicity-Related Traits through Lateral Gene Transfer.</title>
        <authorList>
            <person name="Chiara M."/>
            <person name="Caruso M."/>
            <person name="D'Erchia A.M."/>
            <person name="Manzari C."/>
            <person name="Fraccalvieri R."/>
            <person name="Goffredo E."/>
            <person name="Latorre L."/>
            <person name="Miccolupo A."/>
            <person name="Padalino I."/>
            <person name="Santagada G."/>
            <person name="Chiocco D."/>
            <person name="Pesole G."/>
            <person name="Horner D.S."/>
            <person name="Parisi A."/>
        </authorList>
    </citation>
    <scope>NUCLEOTIDE SEQUENCE [LARGE SCALE GENOMIC DNA]</scope>
    <source>
        <strain evidence="21 22">1991</strain>
    </source>
</reference>
<dbReference type="UniPathway" id="UPA00053">
    <property type="reaction ID" value="UER00085"/>
</dbReference>
<keyword evidence="12 18" id="KW-0547">Nucleotide-binding</keyword>
<keyword evidence="17 18" id="KW-0170">Cobalt</keyword>
<dbReference type="InterPro" id="IPR030963">
    <property type="entry name" value="DHQ_synth_fam"/>
</dbReference>
<comment type="cofactor">
    <cofactor evidence="18">
        <name>Co(2+)</name>
        <dbReference type="ChEBI" id="CHEBI:48828"/>
    </cofactor>
    <cofactor evidence="18">
        <name>Zn(2+)</name>
        <dbReference type="ChEBI" id="CHEBI:29105"/>
    </cofactor>
    <text evidence="18">Binds 1 divalent metal cation per subunit. Can use either Co(2+) or Zn(2+).</text>
</comment>
<dbReference type="GO" id="GO:0008652">
    <property type="term" value="P:amino acid biosynthetic process"/>
    <property type="evidence" value="ECO:0007669"/>
    <property type="project" value="UniProtKB-KW"/>
</dbReference>
<dbReference type="GO" id="GO:0009423">
    <property type="term" value="P:chorismate biosynthetic process"/>
    <property type="evidence" value="ECO:0007669"/>
    <property type="project" value="UniProtKB-UniRule"/>
</dbReference>
<dbReference type="GO" id="GO:0005737">
    <property type="term" value="C:cytoplasm"/>
    <property type="evidence" value="ECO:0007669"/>
    <property type="project" value="UniProtKB-SubCell"/>
</dbReference>
<evidence type="ECO:0000256" key="14">
    <source>
        <dbReference type="ARBA" id="ARBA00023027"/>
    </source>
</evidence>
<dbReference type="Pfam" id="PF01761">
    <property type="entry name" value="DHQ_synthase"/>
    <property type="match status" value="1"/>
</dbReference>
<dbReference type="InterPro" id="IPR050071">
    <property type="entry name" value="Dehydroquinate_synthase"/>
</dbReference>
<feature type="binding site" evidence="18">
    <location>
        <begin position="130"/>
        <end position="131"/>
    </location>
    <ligand>
        <name>NAD(+)</name>
        <dbReference type="ChEBI" id="CHEBI:57540"/>
    </ligand>
</feature>
<dbReference type="AlphaFoldDB" id="A0A0J8GF71"/>
<evidence type="ECO:0000313" key="21">
    <source>
        <dbReference type="EMBL" id="KMT61310.1"/>
    </source>
</evidence>
<evidence type="ECO:0000256" key="11">
    <source>
        <dbReference type="ARBA" id="ARBA00022723"/>
    </source>
</evidence>
<evidence type="ECO:0000256" key="17">
    <source>
        <dbReference type="ARBA" id="ARBA00023285"/>
    </source>
</evidence>
<comment type="catalytic activity">
    <reaction evidence="1 18">
        <text>7-phospho-2-dehydro-3-deoxy-D-arabino-heptonate = 3-dehydroquinate + phosphate</text>
        <dbReference type="Rhea" id="RHEA:21968"/>
        <dbReference type="ChEBI" id="CHEBI:32364"/>
        <dbReference type="ChEBI" id="CHEBI:43474"/>
        <dbReference type="ChEBI" id="CHEBI:58394"/>
        <dbReference type="EC" id="4.2.3.4"/>
    </reaction>
</comment>
<keyword evidence="10 18" id="KW-0028">Amino-acid biosynthesis</keyword>
<feature type="domain" description="3-dehydroquinate synthase N-terminal" evidence="19">
    <location>
        <begin position="69"/>
        <end position="179"/>
    </location>
</feature>
<evidence type="ECO:0000256" key="9">
    <source>
        <dbReference type="ARBA" id="ARBA00022490"/>
    </source>
</evidence>
<keyword evidence="16 18" id="KW-0456">Lyase</keyword>
<evidence type="ECO:0000256" key="10">
    <source>
        <dbReference type="ARBA" id="ARBA00022605"/>
    </source>
</evidence>
<dbReference type="GO" id="GO:0000166">
    <property type="term" value="F:nucleotide binding"/>
    <property type="evidence" value="ECO:0007669"/>
    <property type="project" value="UniProtKB-KW"/>
</dbReference>
<evidence type="ECO:0000256" key="5">
    <source>
        <dbReference type="ARBA" id="ARBA00004661"/>
    </source>
</evidence>
<dbReference type="GO" id="GO:0003856">
    <property type="term" value="F:3-dehydroquinate synthase activity"/>
    <property type="evidence" value="ECO:0007669"/>
    <property type="project" value="UniProtKB-UniRule"/>
</dbReference>
<dbReference type="InterPro" id="IPR030960">
    <property type="entry name" value="DHQS/DOIS_N"/>
</dbReference>
<dbReference type="OrthoDB" id="9806583at2"/>
<dbReference type="RefSeq" id="WP_007472538.1">
    <property type="nucleotide sequence ID" value="NZ_KQ130610.1"/>
</dbReference>
<comment type="similarity">
    <text evidence="6 18">Belongs to the sugar phosphate cyclases superfamily. Dehydroquinate synthase family.</text>
</comment>
<evidence type="ECO:0000256" key="3">
    <source>
        <dbReference type="ARBA" id="ARBA00001947"/>
    </source>
</evidence>
<evidence type="ECO:0000259" key="20">
    <source>
        <dbReference type="Pfam" id="PF24621"/>
    </source>
</evidence>
<comment type="cofactor">
    <cofactor evidence="3">
        <name>Zn(2+)</name>
        <dbReference type="ChEBI" id="CHEBI:29105"/>
    </cofactor>
</comment>
<comment type="function">
    <text evidence="18">Catalyzes the conversion of 3-deoxy-D-arabino-heptulosonate 7-phosphate (DAHP) to dehydroquinate (DHQ).</text>
</comment>
<feature type="binding site" evidence="18">
    <location>
        <position position="264"/>
    </location>
    <ligand>
        <name>Zn(2+)</name>
        <dbReference type="ChEBI" id="CHEBI:29105"/>
    </ligand>
</feature>
<evidence type="ECO:0000313" key="22">
    <source>
        <dbReference type="Proteomes" id="UP000052258"/>
    </source>
</evidence>
<evidence type="ECO:0000256" key="13">
    <source>
        <dbReference type="ARBA" id="ARBA00022833"/>
    </source>
</evidence>
<dbReference type="EMBL" id="AZHO01000003">
    <property type="protein sequence ID" value="KMT61310.1"/>
    <property type="molecule type" value="Genomic_DNA"/>
</dbReference>
<dbReference type="InterPro" id="IPR016037">
    <property type="entry name" value="DHQ_synth_AroB"/>
</dbReference>
<feature type="binding site" evidence="18">
    <location>
        <position position="247"/>
    </location>
    <ligand>
        <name>Zn(2+)</name>
        <dbReference type="ChEBI" id="CHEBI:29105"/>
    </ligand>
</feature>
<comment type="caution">
    <text evidence="18">Lacks conserved residue(s) required for the propagation of feature annotation.</text>
</comment>
<feature type="binding site" evidence="18">
    <location>
        <position position="184"/>
    </location>
    <ligand>
        <name>Zn(2+)</name>
        <dbReference type="ChEBI" id="CHEBI:29105"/>
    </ligand>
</feature>
<evidence type="ECO:0000256" key="15">
    <source>
        <dbReference type="ARBA" id="ARBA00023141"/>
    </source>
</evidence>
<dbReference type="PANTHER" id="PTHR43622">
    <property type="entry name" value="3-DEHYDROQUINATE SYNTHASE"/>
    <property type="match status" value="1"/>
</dbReference>
<dbReference type="Gene3D" id="1.20.1090.10">
    <property type="entry name" value="Dehydroquinate synthase-like - alpha domain"/>
    <property type="match status" value="1"/>
</dbReference>
<dbReference type="Pfam" id="PF24621">
    <property type="entry name" value="DHQS_C"/>
    <property type="match status" value="1"/>
</dbReference>
<comment type="pathway">
    <text evidence="5 18">Metabolic intermediate biosynthesis; chorismate biosynthesis; chorismate from D-erythrose 4-phosphate and phosphoenolpyruvate: step 2/7.</text>
</comment>
<dbReference type="SUPFAM" id="SSF56796">
    <property type="entry name" value="Dehydroquinate synthase-like"/>
    <property type="match status" value="1"/>
</dbReference>
<feature type="binding site" evidence="18">
    <location>
        <position position="142"/>
    </location>
    <ligand>
        <name>NAD(+)</name>
        <dbReference type="ChEBI" id="CHEBI:57540"/>
    </ligand>
</feature>
<dbReference type="PIRSF" id="PIRSF001455">
    <property type="entry name" value="DHQ_synth"/>
    <property type="match status" value="1"/>
</dbReference>
<keyword evidence="11 18" id="KW-0479">Metal-binding</keyword>
<gene>
    <name evidence="18" type="primary">aroB</name>
    <name evidence="21" type="ORF">X560_0129</name>
</gene>
<dbReference type="Gene3D" id="3.40.50.1970">
    <property type="match status" value="1"/>
</dbReference>
<evidence type="ECO:0000256" key="8">
    <source>
        <dbReference type="ARBA" id="ARBA00017684"/>
    </source>
</evidence>
<evidence type="ECO:0000256" key="7">
    <source>
        <dbReference type="ARBA" id="ARBA00013031"/>
    </source>
</evidence>
<keyword evidence="22" id="KW-1185">Reference proteome</keyword>
<comment type="subcellular location">
    <subcellularLocation>
        <location evidence="4 18">Cytoplasm</location>
    </subcellularLocation>
</comment>
<dbReference type="GO" id="GO:0046872">
    <property type="term" value="F:metal ion binding"/>
    <property type="evidence" value="ECO:0007669"/>
    <property type="project" value="UniProtKB-KW"/>
</dbReference>
<dbReference type="FunFam" id="3.40.50.1970:FF:000007">
    <property type="entry name" value="Pentafunctional AROM polypeptide"/>
    <property type="match status" value="1"/>
</dbReference>
<evidence type="ECO:0000256" key="12">
    <source>
        <dbReference type="ARBA" id="ARBA00022741"/>
    </source>
</evidence>
<keyword evidence="13 18" id="KW-0862">Zinc</keyword>
<protein>
    <recommendedName>
        <fullName evidence="8 18">3-dehydroquinate synthase</fullName>
        <shortName evidence="18">DHQS</shortName>
        <ecNumber evidence="7 18">4.2.3.4</ecNumber>
    </recommendedName>
</protein>
<keyword evidence="14 18" id="KW-0520">NAD</keyword>
<dbReference type="PANTHER" id="PTHR43622:SF7">
    <property type="entry name" value="3-DEHYDROQUINATE SYNTHASE, CHLOROPLASTIC"/>
    <property type="match status" value="1"/>
</dbReference>
<evidence type="ECO:0000256" key="16">
    <source>
        <dbReference type="ARBA" id="ARBA00023239"/>
    </source>
</evidence>
<name>A0A0J8GF71_9LIST</name>
<comment type="caution">
    <text evidence="21">The sequence shown here is derived from an EMBL/GenBank/DDBJ whole genome shotgun (WGS) entry which is preliminary data.</text>
</comment>
<sequence length="361" mass="40353">MSTITVQTASKTYSVRIGHDMLHIFRDEFLNELKGFSKVFVLTDKHVFSLHKGKLDTLLQDLDQVTYYVTPNGEEAKTFQVYEDVMTKIIETGLDRKSVLLAFGGGVIGDLGGFVASTYMRGIPFYQIPTTVLAHDSAVGGKVAINHPLGKNLVGQFYQPEAVIYDTSLLKTLPVREMRSGFAELIKHALISDQALLDELMATFKTADDFYSKDLTPFLEKGILVKAGIVAQDETEQGVRAYLNFGHTFGHALEAYGQFSRFLHGEAIIYGMLYAILMSEATQNLAFDLDELISWLDGLGYETALPSDVPFEAIFENMLHDKKTTFEEIKMVLLSQIGEMKLVPCDRALILQTFNQMKKGE</sequence>
<evidence type="ECO:0000256" key="1">
    <source>
        <dbReference type="ARBA" id="ARBA00001393"/>
    </source>
</evidence>